<feature type="chain" id="PRO_5020502379" evidence="1">
    <location>
        <begin position="21"/>
        <end position="219"/>
    </location>
</feature>
<evidence type="ECO:0000313" key="3">
    <source>
        <dbReference type="Proteomes" id="UP000507962"/>
    </source>
</evidence>
<gene>
    <name evidence="2" type="ORF">MSL71_33200</name>
</gene>
<feature type="signal peptide" evidence="1">
    <location>
        <begin position="1"/>
        <end position="20"/>
    </location>
</feature>
<name>A0A4U8YQV5_9BACT</name>
<keyword evidence="1" id="KW-0732">Signal</keyword>
<dbReference type="InterPro" id="IPR005534">
    <property type="entry name" value="Curli_assmbl/transp-comp_CsgG"/>
</dbReference>
<dbReference type="PROSITE" id="PS51257">
    <property type="entry name" value="PROKAR_LIPOPROTEIN"/>
    <property type="match status" value="1"/>
</dbReference>
<sequence>MKRIALLLAALMFSTGCAMLQPDQTVVLSPRLTELDHDSFAILPFVDERSGRKDNFGFDVSDVVTDAFETAFMKSGYKIVERSSVEKILGEMKFSYMGHVDETQLKEIGKMTNANVVILGMVRDFKKAKYERVKGKMKTVSCTTLSYSVKAVHIETGEVLWKGAITRSSGMKGDMFSPCDCNGVRFADRTSKSLVKKILSSTDSALKTTSEEYDMFPSL</sequence>
<reference evidence="2 3" key="1">
    <citation type="submission" date="2019-03" db="EMBL/GenBank/DDBJ databases">
        <authorList>
            <person name="Nijsse B."/>
        </authorList>
    </citation>
    <scope>NUCLEOTIDE SEQUENCE [LARGE SCALE GENOMIC DNA]</scope>
    <source>
        <strain evidence="2">Desulfoluna butyratoxydans MSL71</strain>
    </source>
</reference>
<keyword evidence="3" id="KW-1185">Reference proteome</keyword>
<evidence type="ECO:0000256" key="1">
    <source>
        <dbReference type="SAM" id="SignalP"/>
    </source>
</evidence>
<accession>A0A4U8YQV5</accession>
<evidence type="ECO:0000313" key="2">
    <source>
        <dbReference type="EMBL" id="VFQ45659.1"/>
    </source>
</evidence>
<dbReference type="GO" id="GO:0030288">
    <property type="term" value="C:outer membrane-bounded periplasmic space"/>
    <property type="evidence" value="ECO:0007669"/>
    <property type="project" value="InterPro"/>
</dbReference>
<dbReference type="AlphaFoldDB" id="A0A4U8YQV5"/>
<proteinExistence type="predicted"/>
<dbReference type="RefSeq" id="WP_180142501.1">
    <property type="nucleotide sequence ID" value="NZ_CAADHO010000006.1"/>
</dbReference>
<dbReference type="EMBL" id="CAADHO010000006">
    <property type="protein sequence ID" value="VFQ45659.1"/>
    <property type="molecule type" value="Genomic_DNA"/>
</dbReference>
<protein>
    <submittedName>
        <fullName evidence="2">Curli production assembly/transport component csgg</fullName>
    </submittedName>
</protein>
<dbReference type="Proteomes" id="UP000507962">
    <property type="component" value="Unassembled WGS sequence"/>
</dbReference>
<dbReference type="Pfam" id="PF03783">
    <property type="entry name" value="CsgG"/>
    <property type="match status" value="1"/>
</dbReference>
<organism evidence="2 3">
    <name type="scientific">Desulfoluna butyratoxydans</name>
    <dbReference type="NCBI Taxonomy" id="231438"/>
    <lineage>
        <taxon>Bacteria</taxon>
        <taxon>Pseudomonadati</taxon>
        <taxon>Thermodesulfobacteriota</taxon>
        <taxon>Desulfobacteria</taxon>
        <taxon>Desulfobacterales</taxon>
        <taxon>Desulfolunaceae</taxon>
        <taxon>Desulfoluna</taxon>
    </lineage>
</organism>
<dbReference type="Gene3D" id="3.40.50.10610">
    <property type="entry name" value="ABC-type transport auxiliary lipoprotein component"/>
    <property type="match status" value="1"/>
</dbReference>